<gene>
    <name evidence="5" type="ORF">JOB18_018559</name>
</gene>
<dbReference type="SMART" id="SM00921">
    <property type="entry name" value="MHC_II_beta"/>
    <property type="match status" value="1"/>
</dbReference>
<dbReference type="PROSITE" id="PS50835">
    <property type="entry name" value="IG_LIKE"/>
    <property type="match status" value="1"/>
</dbReference>
<dbReference type="Pfam" id="PF07654">
    <property type="entry name" value="C1-set"/>
    <property type="match status" value="1"/>
</dbReference>
<keyword evidence="2" id="KW-0472">Membrane</keyword>
<name>A0AAV6PTZ8_SOLSE</name>
<dbReference type="InterPro" id="IPR003597">
    <property type="entry name" value="Ig_C1-set"/>
</dbReference>
<evidence type="ECO:0000256" key="2">
    <source>
        <dbReference type="SAM" id="Phobius"/>
    </source>
</evidence>
<dbReference type="EMBL" id="JAGKHQ010000021">
    <property type="protein sequence ID" value="KAG7474850.1"/>
    <property type="molecule type" value="Genomic_DNA"/>
</dbReference>
<accession>A0AAV6PTZ8</accession>
<evidence type="ECO:0000256" key="1">
    <source>
        <dbReference type="ARBA" id="ARBA00023157"/>
    </source>
</evidence>
<feature type="domain" description="Ig-like" evidence="4">
    <location>
        <begin position="116"/>
        <end position="207"/>
    </location>
</feature>
<dbReference type="PANTHER" id="PTHR19944:SF99">
    <property type="entry name" value="HLA CLASS II HISTOCOMPATIBILITY ANTIGEN, DRB1 BETA CHAIN"/>
    <property type="match status" value="1"/>
</dbReference>
<reference evidence="5 6" key="1">
    <citation type="journal article" date="2021" name="Sci. Rep.">
        <title>Chromosome anchoring in Senegalese sole (Solea senegalensis) reveals sex-associated markers and genome rearrangements in flatfish.</title>
        <authorList>
            <person name="Guerrero-Cozar I."/>
            <person name="Gomez-Garrido J."/>
            <person name="Berbel C."/>
            <person name="Martinez-Blanch J.F."/>
            <person name="Alioto T."/>
            <person name="Claros M.G."/>
            <person name="Gagnaire P.A."/>
            <person name="Manchado M."/>
        </authorList>
    </citation>
    <scope>NUCLEOTIDE SEQUENCE [LARGE SCALE GENOMIC DNA]</scope>
    <source>
        <strain evidence="5">Sse05_10M</strain>
    </source>
</reference>
<evidence type="ECO:0000256" key="3">
    <source>
        <dbReference type="SAM" id="SignalP"/>
    </source>
</evidence>
<comment type="caution">
    <text evidence="5">The sequence shown here is derived from an EMBL/GenBank/DDBJ whole genome shotgun (WGS) entry which is preliminary data.</text>
</comment>
<proteinExistence type="predicted"/>
<evidence type="ECO:0000313" key="5">
    <source>
        <dbReference type="EMBL" id="KAG7474850.1"/>
    </source>
</evidence>
<dbReference type="AlphaFoldDB" id="A0AAV6PTZ8"/>
<keyword evidence="6" id="KW-1185">Reference proteome</keyword>
<organism evidence="5 6">
    <name type="scientific">Solea senegalensis</name>
    <name type="common">Senegalese sole</name>
    <dbReference type="NCBI Taxonomy" id="28829"/>
    <lineage>
        <taxon>Eukaryota</taxon>
        <taxon>Metazoa</taxon>
        <taxon>Chordata</taxon>
        <taxon>Craniata</taxon>
        <taxon>Vertebrata</taxon>
        <taxon>Euteleostomi</taxon>
        <taxon>Actinopterygii</taxon>
        <taxon>Neopterygii</taxon>
        <taxon>Teleostei</taxon>
        <taxon>Neoteleostei</taxon>
        <taxon>Acanthomorphata</taxon>
        <taxon>Carangaria</taxon>
        <taxon>Pleuronectiformes</taxon>
        <taxon>Pleuronectoidei</taxon>
        <taxon>Soleidae</taxon>
        <taxon>Solea</taxon>
    </lineage>
</organism>
<dbReference type="PANTHER" id="PTHR19944">
    <property type="entry name" value="MHC CLASS II-RELATED"/>
    <property type="match status" value="1"/>
</dbReference>
<feature type="transmembrane region" description="Helical" evidence="2">
    <location>
        <begin position="220"/>
        <end position="243"/>
    </location>
</feature>
<dbReference type="Proteomes" id="UP000693946">
    <property type="component" value="Linkage Group LG9"/>
</dbReference>
<dbReference type="GO" id="GO:0042613">
    <property type="term" value="C:MHC class II protein complex"/>
    <property type="evidence" value="ECO:0007669"/>
    <property type="project" value="InterPro"/>
</dbReference>
<dbReference type="InterPro" id="IPR000353">
    <property type="entry name" value="MHC_II_b_N"/>
</dbReference>
<keyword evidence="2" id="KW-1133">Transmembrane helix</keyword>
<dbReference type="GO" id="GO:0019882">
    <property type="term" value="P:antigen processing and presentation"/>
    <property type="evidence" value="ECO:0007669"/>
    <property type="project" value="InterPro"/>
</dbReference>
<evidence type="ECO:0000259" key="4">
    <source>
        <dbReference type="PROSITE" id="PS50835"/>
    </source>
</evidence>
<keyword evidence="3" id="KW-0732">Signal</keyword>
<sequence>MGLYFLCSLAVTAVLLFTAPTGLTLRVVDQMIGDCEYGEDIADMVYFVKNIVNKKLENMYDSRIGKYVGFDENGIRAAKHYNKQAWKMALRRAEVETLCRYNARLFRRSTLERQVPPTVRVHQTKPVDYGERNVIECSVMGFYPQDLEVTWLRDGTEIITDVSFTDVLANEDWTFQLHAYLELIPKRGERVTCRVDHSSLTESLEVDWDTFALDAKYLKVVLGTISFFVGFTVAVGGGVYYWWKQRFDFSPVGRREQTSSYHSDL</sequence>
<dbReference type="InterPro" id="IPR050160">
    <property type="entry name" value="MHC/Immunoglobulin"/>
</dbReference>
<dbReference type="SMART" id="SM00407">
    <property type="entry name" value="IGc1"/>
    <property type="match status" value="1"/>
</dbReference>
<feature type="chain" id="PRO_5043708890" evidence="3">
    <location>
        <begin position="25"/>
        <end position="265"/>
    </location>
</feature>
<feature type="signal peptide" evidence="3">
    <location>
        <begin position="1"/>
        <end position="24"/>
    </location>
</feature>
<dbReference type="GO" id="GO:0006955">
    <property type="term" value="P:immune response"/>
    <property type="evidence" value="ECO:0007669"/>
    <property type="project" value="InterPro"/>
</dbReference>
<keyword evidence="1" id="KW-1015">Disulfide bond</keyword>
<keyword evidence="2" id="KW-0812">Transmembrane</keyword>
<evidence type="ECO:0000313" key="6">
    <source>
        <dbReference type="Proteomes" id="UP000693946"/>
    </source>
</evidence>
<dbReference type="Pfam" id="PF00969">
    <property type="entry name" value="MHC_II_beta"/>
    <property type="match status" value="1"/>
</dbReference>
<dbReference type="InterPro" id="IPR007110">
    <property type="entry name" value="Ig-like_dom"/>
</dbReference>
<protein>
    <submittedName>
        <fullName evidence="5">H-2 class II histocompatibility antigen, E-S beta chain-like</fullName>
    </submittedName>
</protein>